<dbReference type="Gene3D" id="3.40.50.11820">
    <property type="match status" value="1"/>
</dbReference>
<proteinExistence type="inferred from homology"/>
<evidence type="ECO:0000259" key="7">
    <source>
        <dbReference type="Pfam" id="PF00534"/>
    </source>
</evidence>
<evidence type="ECO:0000256" key="5">
    <source>
        <dbReference type="ARBA" id="ARBA00022944"/>
    </source>
</evidence>
<dbReference type="PANTHER" id="PTHR37316:SF3">
    <property type="entry name" value="TEICHOIC ACID GLYCEROL-PHOSPHATE TRANSFERASE"/>
    <property type="match status" value="1"/>
</dbReference>
<protein>
    <recommendedName>
        <fullName evidence="7">Glycosyl transferase family 1 domain-containing protein</fullName>
    </recommendedName>
</protein>
<evidence type="ECO:0000313" key="8">
    <source>
        <dbReference type="EMBL" id="WMT82310.1"/>
    </source>
</evidence>
<keyword evidence="5" id="KW-0777">Teichoic acid biosynthesis</keyword>
<keyword evidence="3" id="KW-1003">Cell membrane</keyword>
<evidence type="ECO:0000256" key="1">
    <source>
        <dbReference type="ARBA" id="ARBA00004202"/>
    </source>
</evidence>
<sequence length="804" mass="94104">MIKKLKKKYKKLRKCFKKLSFNKMKYRKYIKDLPINEKSILLESQHGRTSNGNMYYILKELLTNPSYKDYDIYFTVKECNKNNIFKALEKYNLDNFKTVSIYSKEYYKVVATSKYLFNDTTFLPFFIKRNGQVYTNTWHGTPLKCLGKNSNADAHLLGNVQRNFILSDYLLYPNKFTMDHIINDYMLENICNSRPILGGYPRNSVFFNDDIRSQVREYYEINDDIQVIAYMPTYRNHSVPQGKTIENTYVLYHLLELDKRLTDKQIMYVNIHPLASSRIDYKMFKHIKPMPKYFETYEFLAATDCLITDYSSVMFDYALTKNKIILFTYDEEEYLNSRGTYLDINTLPFPLVKDVDELLNEIITDKSYNDSEFINNYCSYDSKYSCKNLCDTVILNKKNIMPTFEIPKNNKENVLIYVGNMAKNGITTSIKNLLLNLDLDKKNYYINYIPRKIKRNLSQFEDLKSIVNYIPIQGKMVLTLKEEIIYHLYNNKFISASTMAKHLDTAYDLELKRSFGDINFSHAIQFCGYEASPIMKYSKFKCNNIIYVHNNMVEEIRTKNNQRKDVLSYAYNTYDKVAMVTVDMSESVNHFCETSNKLVANNIIDYNRVITMSMDELFIDNNTIINTGLEKMKTILNSNSKKFITIGRFSQEKGHLRLIDAFEKVWLEDNDTYLFIIGGYGKLYNSTLEYAKSKICSENIIIIKSMSNPYTVLKKCNYFVLSSYYEGFGLVIAEADMLGLPVISTDIDGPRQFMLKNNGALVENSTNGIYTGMIDLLNNKVKCMNVDYKKYNENAVKQFENLLA</sequence>
<dbReference type="EMBL" id="CP101637">
    <property type="protein sequence ID" value="WMT82310.1"/>
    <property type="molecule type" value="Genomic_DNA"/>
</dbReference>
<dbReference type="InterPro" id="IPR043148">
    <property type="entry name" value="TagF_C"/>
</dbReference>
<dbReference type="InterPro" id="IPR007554">
    <property type="entry name" value="Glycerophosphate_synth"/>
</dbReference>
<dbReference type="Pfam" id="PF00534">
    <property type="entry name" value="Glycos_transf_1"/>
    <property type="match status" value="1"/>
</dbReference>
<keyword evidence="4" id="KW-0808">Transferase</keyword>
<dbReference type="InterPro" id="IPR043149">
    <property type="entry name" value="TagF_N"/>
</dbReference>
<gene>
    <name evidence="8" type="ORF">TEMA_26720</name>
</gene>
<keyword evidence="6" id="KW-0472">Membrane</keyword>
<reference evidence="8 9" key="1">
    <citation type="submission" date="2022-07" db="EMBL/GenBank/DDBJ databases">
        <title>Genome sequence of Terrisporobacter mayombei DSM6539.</title>
        <authorList>
            <person name="Boeer T."/>
            <person name="Bengelsdorf F.R."/>
            <person name="Daniel R."/>
            <person name="Poehlein A."/>
        </authorList>
    </citation>
    <scope>NUCLEOTIDE SEQUENCE [LARGE SCALE GENOMIC DNA]</scope>
    <source>
        <strain evidence="8 9">DSM 6539</strain>
    </source>
</reference>
<dbReference type="RefSeq" id="WP_228105858.1">
    <property type="nucleotide sequence ID" value="NZ_CP101637.1"/>
</dbReference>
<organism evidence="8 9">
    <name type="scientific">Terrisporobacter mayombei</name>
    <dbReference type="NCBI Taxonomy" id="1541"/>
    <lineage>
        <taxon>Bacteria</taxon>
        <taxon>Bacillati</taxon>
        <taxon>Bacillota</taxon>
        <taxon>Clostridia</taxon>
        <taxon>Peptostreptococcales</taxon>
        <taxon>Peptostreptococcaceae</taxon>
        <taxon>Terrisporobacter</taxon>
    </lineage>
</organism>
<keyword evidence="9" id="KW-1185">Reference proteome</keyword>
<dbReference type="Pfam" id="PF04464">
    <property type="entry name" value="Glyphos_transf"/>
    <property type="match status" value="1"/>
</dbReference>
<dbReference type="InterPro" id="IPR051612">
    <property type="entry name" value="Teichoic_Acid_Biosynth"/>
</dbReference>
<evidence type="ECO:0000256" key="3">
    <source>
        <dbReference type="ARBA" id="ARBA00022475"/>
    </source>
</evidence>
<dbReference type="SUPFAM" id="SSF53756">
    <property type="entry name" value="UDP-Glycosyltransferase/glycogen phosphorylase"/>
    <property type="match status" value="2"/>
</dbReference>
<comment type="subcellular location">
    <subcellularLocation>
        <location evidence="1">Cell membrane</location>
        <topology evidence="1">Peripheral membrane protein</topology>
    </subcellularLocation>
</comment>
<dbReference type="InterPro" id="IPR001296">
    <property type="entry name" value="Glyco_trans_1"/>
</dbReference>
<feature type="domain" description="Glycosyl transferase family 1" evidence="7">
    <location>
        <begin position="633"/>
        <end position="790"/>
    </location>
</feature>
<dbReference type="Gene3D" id="3.40.50.2000">
    <property type="entry name" value="Glycogen Phosphorylase B"/>
    <property type="match status" value="2"/>
</dbReference>
<accession>A0ABY9Q2V7</accession>
<comment type="similarity">
    <text evidence="2">Belongs to the CDP-glycerol glycerophosphotransferase family.</text>
</comment>
<dbReference type="Proteomes" id="UP001235030">
    <property type="component" value="Chromosome"/>
</dbReference>
<name>A0ABY9Q2V7_9FIRM</name>
<dbReference type="PANTHER" id="PTHR37316">
    <property type="entry name" value="TEICHOIC ACID GLYCEROL-PHOSPHATE PRIMASE"/>
    <property type="match status" value="1"/>
</dbReference>
<evidence type="ECO:0000313" key="9">
    <source>
        <dbReference type="Proteomes" id="UP001235030"/>
    </source>
</evidence>
<evidence type="ECO:0000256" key="6">
    <source>
        <dbReference type="ARBA" id="ARBA00023136"/>
    </source>
</evidence>
<evidence type="ECO:0000256" key="4">
    <source>
        <dbReference type="ARBA" id="ARBA00022679"/>
    </source>
</evidence>
<dbReference type="Gene3D" id="3.40.50.12580">
    <property type="match status" value="1"/>
</dbReference>
<evidence type="ECO:0000256" key="2">
    <source>
        <dbReference type="ARBA" id="ARBA00010488"/>
    </source>
</evidence>